<name>A0A420H780_9PEZI</name>
<protein>
    <submittedName>
        <fullName evidence="1">Uncharacterized protein</fullName>
    </submittedName>
</protein>
<evidence type="ECO:0000313" key="1">
    <source>
        <dbReference type="EMBL" id="RKF53286.1"/>
    </source>
</evidence>
<proteinExistence type="predicted"/>
<reference evidence="1 2" key="1">
    <citation type="journal article" date="2018" name="BMC Genomics">
        <title>Comparative genome analyses reveal sequence features reflecting distinct modes of host-adaptation between dicot and monocot powdery mildew.</title>
        <authorList>
            <person name="Wu Y."/>
            <person name="Ma X."/>
            <person name="Pan Z."/>
            <person name="Kale S.D."/>
            <person name="Song Y."/>
            <person name="King H."/>
            <person name="Zhang Q."/>
            <person name="Presley C."/>
            <person name="Deng X."/>
            <person name="Wei C.I."/>
            <person name="Xiao S."/>
        </authorList>
    </citation>
    <scope>NUCLEOTIDE SEQUENCE [LARGE SCALE GENOMIC DNA]</scope>
    <source>
        <strain evidence="1">UMSG2</strain>
    </source>
</reference>
<comment type="caution">
    <text evidence="1">The sequence shown here is derived from an EMBL/GenBank/DDBJ whole genome shotgun (WGS) entry which is preliminary data.</text>
</comment>
<dbReference type="AlphaFoldDB" id="A0A420H780"/>
<sequence>MTIAERKQLERCDEISSYSASQLVKQCLTPFGEEDVFTEVIKVR</sequence>
<keyword evidence="2" id="KW-1185">Reference proteome</keyword>
<organism evidence="1 2">
    <name type="scientific">Erysiphe neolycopersici</name>
    <dbReference type="NCBI Taxonomy" id="212602"/>
    <lineage>
        <taxon>Eukaryota</taxon>
        <taxon>Fungi</taxon>
        <taxon>Dikarya</taxon>
        <taxon>Ascomycota</taxon>
        <taxon>Pezizomycotina</taxon>
        <taxon>Leotiomycetes</taxon>
        <taxon>Erysiphales</taxon>
        <taxon>Erysiphaceae</taxon>
        <taxon>Erysiphe</taxon>
    </lineage>
</organism>
<evidence type="ECO:0000313" key="2">
    <source>
        <dbReference type="Proteomes" id="UP000286134"/>
    </source>
</evidence>
<accession>A0A420H780</accession>
<dbReference type="EMBL" id="MCFK01010684">
    <property type="protein sequence ID" value="RKF53286.1"/>
    <property type="molecule type" value="Genomic_DNA"/>
</dbReference>
<gene>
    <name evidence="1" type="ORF">OnM2_106011</name>
</gene>
<dbReference type="Proteomes" id="UP000286134">
    <property type="component" value="Unassembled WGS sequence"/>
</dbReference>